<accession>A0A1M5NFW7</accession>
<dbReference type="RefSeq" id="WP_067654704.1">
    <property type="nucleotide sequence ID" value="NZ_FQXG01000001.1"/>
</dbReference>
<evidence type="ECO:0000313" key="3">
    <source>
        <dbReference type="Proteomes" id="UP000184268"/>
    </source>
</evidence>
<keyword evidence="3" id="KW-1185">Reference proteome</keyword>
<proteinExistence type="predicted"/>
<evidence type="ECO:0000313" key="2">
    <source>
        <dbReference type="EMBL" id="SHG88454.1"/>
    </source>
</evidence>
<dbReference type="OrthoDB" id="6199337at2"/>
<protein>
    <recommendedName>
        <fullName evidence="4">DUF2860 domain-containing protein</fullName>
    </recommendedName>
</protein>
<sequence length="318" mass="36033">MKLNAVMTLAMVSTLSVPALASNDSRWHGELILATGYLSTNSNLSTEGDRHLTDLDGKGSHTNDFIVMPLGSLNYELNDQRNQRLYLGTSRDDLAVGDLAFEVGYQYDFANGTQLDFAILPTVVRGEVWANPYDTDNRRRKEDVEGMAYRFKVNNLMNSGFSLDMGFATMEVDNEGIEPQSLHRDADTYYLKGSYRSMFSATSGLITAFAYTHHDAEGDAASFDQYKGELTYFRHSNGHSLALTGSYAYREYDAINPIFDTRRNDDRYRLFLAYEQANFLGWQNWSLVSFNGVQFNTSSIGFYENEEYLTSLGLSYRF</sequence>
<dbReference type="PIRSF" id="PIRSF028696">
    <property type="entry name" value="UCP028696"/>
    <property type="match status" value="1"/>
</dbReference>
<dbReference type="STRING" id="299255.SAMN02745129_1039"/>
<dbReference type="EMBL" id="FQXG01000001">
    <property type="protein sequence ID" value="SHG88454.1"/>
    <property type="molecule type" value="Genomic_DNA"/>
</dbReference>
<gene>
    <name evidence="2" type="ORF">SAMN02745129_1039</name>
</gene>
<feature type="chain" id="PRO_5009912591" description="DUF2860 domain-containing protein" evidence="1">
    <location>
        <begin position="22"/>
        <end position="318"/>
    </location>
</feature>
<dbReference type="Proteomes" id="UP000184268">
    <property type="component" value="Unassembled WGS sequence"/>
</dbReference>
<dbReference type="InterPro" id="IPR016896">
    <property type="entry name" value="DUF2860"/>
</dbReference>
<reference evidence="2 3" key="1">
    <citation type="submission" date="2016-11" db="EMBL/GenBank/DDBJ databases">
        <authorList>
            <person name="Jaros S."/>
            <person name="Januszkiewicz K."/>
            <person name="Wedrychowicz H."/>
        </authorList>
    </citation>
    <scope>NUCLEOTIDE SEQUENCE [LARGE SCALE GENOMIC DNA]</scope>
    <source>
        <strain evidence="2 3">DSM 16917</strain>
    </source>
</reference>
<feature type="signal peptide" evidence="1">
    <location>
        <begin position="1"/>
        <end position="21"/>
    </location>
</feature>
<dbReference type="AlphaFoldDB" id="A0A1M5NFW7"/>
<dbReference type="Pfam" id="PF11059">
    <property type="entry name" value="DUF2860"/>
    <property type="match status" value="1"/>
</dbReference>
<keyword evidence="1" id="KW-0732">Signal</keyword>
<organism evidence="2 3">
    <name type="scientific">Ferrimonas marina</name>
    <dbReference type="NCBI Taxonomy" id="299255"/>
    <lineage>
        <taxon>Bacteria</taxon>
        <taxon>Pseudomonadati</taxon>
        <taxon>Pseudomonadota</taxon>
        <taxon>Gammaproteobacteria</taxon>
        <taxon>Alteromonadales</taxon>
        <taxon>Ferrimonadaceae</taxon>
        <taxon>Ferrimonas</taxon>
    </lineage>
</organism>
<evidence type="ECO:0000256" key="1">
    <source>
        <dbReference type="SAM" id="SignalP"/>
    </source>
</evidence>
<evidence type="ECO:0008006" key="4">
    <source>
        <dbReference type="Google" id="ProtNLM"/>
    </source>
</evidence>
<name>A0A1M5NFW7_9GAMM</name>